<gene>
    <name evidence="1" type="ORF">C7R93_16810</name>
</gene>
<dbReference type="RefSeq" id="WP_106839900.1">
    <property type="nucleotide sequence ID" value="NZ_JBCNIW010000053.1"/>
</dbReference>
<comment type="caution">
    <text evidence="1">The sequence shown here is derived from an EMBL/GenBank/DDBJ whole genome shotgun (WGS) entry which is preliminary data.</text>
</comment>
<dbReference type="AlphaFoldDB" id="A0A2P7V3Q9"/>
<evidence type="ECO:0000313" key="1">
    <source>
        <dbReference type="EMBL" id="PSJ93843.1"/>
    </source>
</evidence>
<reference evidence="1 2" key="1">
    <citation type="submission" date="2018-03" db="EMBL/GenBank/DDBJ databases">
        <title>Brevisbacillus phylogenomics.</title>
        <authorList>
            <person name="Dunlap C."/>
        </authorList>
    </citation>
    <scope>NUCLEOTIDE SEQUENCE [LARGE SCALE GENOMIC DNA]</scope>
    <source>
        <strain evidence="1 2">NRRL NRS-1210</strain>
    </source>
</reference>
<keyword evidence="2" id="KW-1185">Reference proteome</keyword>
<protein>
    <submittedName>
        <fullName evidence="1">Phage tail protein</fullName>
    </submittedName>
</protein>
<sequence length="71" mass="8011">MAGTYTTNAGDMWDWIAYKTMGSEYFMPQLIEANLKHRETVVFSSGIVLVVPDIDTATAQDTSNLPPWKRE</sequence>
<evidence type="ECO:0000313" key="2">
    <source>
        <dbReference type="Proteomes" id="UP000240419"/>
    </source>
</evidence>
<accession>A0A2P7V3Q9</accession>
<dbReference type="Proteomes" id="UP000240419">
    <property type="component" value="Unassembled WGS sequence"/>
</dbReference>
<proteinExistence type="predicted"/>
<dbReference type="OrthoDB" id="2941457at2"/>
<name>A0A2P7V3Q9_9BACL</name>
<dbReference type="EMBL" id="PXZM01000026">
    <property type="protein sequence ID" value="PSJ93843.1"/>
    <property type="molecule type" value="Genomic_DNA"/>
</dbReference>
<organism evidence="1 2">
    <name type="scientific">Brevibacillus fortis</name>
    <dbReference type="NCBI Taxonomy" id="2126352"/>
    <lineage>
        <taxon>Bacteria</taxon>
        <taxon>Bacillati</taxon>
        <taxon>Bacillota</taxon>
        <taxon>Bacilli</taxon>
        <taxon>Bacillales</taxon>
        <taxon>Paenibacillaceae</taxon>
        <taxon>Brevibacillus</taxon>
    </lineage>
</organism>